<evidence type="ECO:0000259" key="1">
    <source>
        <dbReference type="Pfam" id="PF03551"/>
    </source>
</evidence>
<dbReference type="AlphaFoldDB" id="A0A1W2GBM0"/>
<gene>
    <name evidence="2" type="ORF">SAMN04488029_1716</name>
</gene>
<feature type="domain" description="Transcription regulator PadR N-terminal" evidence="1">
    <location>
        <begin position="23"/>
        <end position="89"/>
    </location>
</feature>
<dbReference type="OrthoDB" id="980614at2"/>
<keyword evidence="3" id="KW-1185">Reference proteome</keyword>
<dbReference type="GO" id="GO:0003677">
    <property type="term" value="F:DNA binding"/>
    <property type="evidence" value="ECO:0007669"/>
    <property type="project" value="UniProtKB-KW"/>
</dbReference>
<dbReference type="InterPro" id="IPR036390">
    <property type="entry name" value="WH_DNA-bd_sf"/>
</dbReference>
<dbReference type="SUPFAM" id="SSF46785">
    <property type="entry name" value="Winged helix' DNA-binding domain"/>
    <property type="match status" value="1"/>
</dbReference>
<dbReference type="RefSeq" id="WP_084372284.1">
    <property type="nucleotide sequence ID" value="NZ_FWYF01000002.1"/>
</dbReference>
<dbReference type="Proteomes" id="UP000192472">
    <property type="component" value="Unassembled WGS sequence"/>
</dbReference>
<name>A0A1W2GBM0_REIFA</name>
<proteinExistence type="predicted"/>
<evidence type="ECO:0000313" key="3">
    <source>
        <dbReference type="Proteomes" id="UP000192472"/>
    </source>
</evidence>
<dbReference type="Pfam" id="PF03551">
    <property type="entry name" value="PadR"/>
    <property type="match status" value="1"/>
</dbReference>
<dbReference type="InterPro" id="IPR036388">
    <property type="entry name" value="WH-like_DNA-bd_sf"/>
</dbReference>
<dbReference type="InterPro" id="IPR005149">
    <property type="entry name" value="Tscrpt_reg_PadR_N"/>
</dbReference>
<evidence type="ECO:0000313" key="2">
    <source>
        <dbReference type="EMBL" id="SMD33872.1"/>
    </source>
</evidence>
<sequence length="115" mass="12991">MKGTQIGEFEEVVLLVVGLLFPNAYGVNVRHEIESQIGRKVVLGAIHSALNRLESKGFLISKLAEETHVRGGRRKRLFQITASGKKVLEINRNLRNELWNQIPDIAWKGLNYGEL</sequence>
<protein>
    <submittedName>
        <fullName evidence="2">DNA-binding transcriptional regulator, PadR family</fullName>
    </submittedName>
</protein>
<organism evidence="2 3">
    <name type="scientific">Reichenbachiella faecimaris</name>
    <dbReference type="NCBI Taxonomy" id="692418"/>
    <lineage>
        <taxon>Bacteria</taxon>
        <taxon>Pseudomonadati</taxon>
        <taxon>Bacteroidota</taxon>
        <taxon>Cytophagia</taxon>
        <taxon>Cytophagales</taxon>
        <taxon>Reichenbachiellaceae</taxon>
        <taxon>Reichenbachiella</taxon>
    </lineage>
</organism>
<accession>A0A1W2GBM0</accession>
<dbReference type="Gene3D" id="1.10.10.10">
    <property type="entry name" value="Winged helix-like DNA-binding domain superfamily/Winged helix DNA-binding domain"/>
    <property type="match status" value="1"/>
</dbReference>
<keyword evidence="2" id="KW-0238">DNA-binding</keyword>
<reference evidence="2 3" key="1">
    <citation type="submission" date="2017-04" db="EMBL/GenBank/DDBJ databases">
        <authorList>
            <person name="Afonso C.L."/>
            <person name="Miller P.J."/>
            <person name="Scott M.A."/>
            <person name="Spackman E."/>
            <person name="Goraichik I."/>
            <person name="Dimitrov K.M."/>
            <person name="Suarez D.L."/>
            <person name="Swayne D.E."/>
        </authorList>
    </citation>
    <scope>NUCLEOTIDE SEQUENCE [LARGE SCALE GENOMIC DNA]</scope>
    <source>
        <strain evidence="2 3">DSM 26133</strain>
    </source>
</reference>
<dbReference type="EMBL" id="FWYF01000002">
    <property type="protein sequence ID" value="SMD33872.1"/>
    <property type="molecule type" value="Genomic_DNA"/>
</dbReference>
<dbReference type="STRING" id="692418.SAMN04488029_1716"/>